<accession>A0A645ENP5</accession>
<proteinExistence type="predicted"/>
<protein>
    <submittedName>
        <fullName evidence="1">Uncharacterized protein</fullName>
    </submittedName>
</protein>
<reference evidence="1" key="1">
    <citation type="submission" date="2019-08" db="EMBL/GenBank/DDBJ databases">
        <authorList>
            <person name="Kucharzyk K."/>
            <person name="Murdoch R.W."/>
            <person name="Higgins S."/>
            <person name="Loffler F."/>
        </authorList>
    </citation>
    <scope>NUCLEOTIDE SEQUENCE</scope>
</reference>
<gene>
    <name evidence="1" type="ORF">SDC9_150289</name>
</gene>
<dbReference type="EMBL" id="VSSQ01049007">
    <property type="protein sequence ID" value="MPN03066.1"/>
    <property type="molecule type" value="Genomic_DNA"/>
</dbReference>
<organism evidence="1">
    <name type="scientific">bioreactor metagenome</name>
    <dbReference type="NCBI Taxonomy" id="1076179"/>
    <lineage>
        <taxon>unclassified sequences</taxon>
        <taxon>metagenomes</taxon>
        <taxon>ecological metagenomes</taxon>
    </lineage>
</organism>
<dbReference type="AlphaFoldDB" id="A0A645ENP5"/>
<comment type="caution">
    <text evidence="1">The sequence shown here is derived from an EMBL/GenBank/DDBJ whole genome shotgun (WGS) entry which is preliminary data.</text>
</comment>
<sequence length="64" mass="7034">MRLAQRGGRDRDVPVAQVHDLLHHLVDNVVAFPEVVVEGDGHAVPKSHRFDRLPDGGLHLGVLL</sequence>
<name>A0A645ENP5_9ZZZZ</name>
<evidence type="ECO:0000313" key="1">
    <source>
        <dbReference type="EMBL" id="MPN03066.1"/>
    </source>
</evidence>